<dbReference type="AlphaFoldDB" id="A0A7U4E8W4"/>
<proteinExistence type="predicted"/>
<dbReference type="EMBL" id="CP002859">
    <property type="protein sequence ID" value="AEI51719.1"/>
    <property type="molecule type" value="Genomic_DNA"/>
</dbReference>
<reference evidence="1 2" key="2">
    <citation type="journal article" date="2012" name="Stand. Genomic Sci.">
        <title>Complete genome sequence of the aquatic bacterium Runella slithyformis type strain (LSU 4(T)).</title>
        <authorList>
            <person name="Copeland A."/>
            <person name="Zhang X."/>
            <person name="Misra M."/>
            <person name="Lapidus A."/>
            <person name="Nolan M."/>
            <person name="Lucas S."/>
            <person name="Deshpande S."/>
            <person name="Cheng J.F."/>
            <person name="Tapia R."/>
            <person name="Goodwin L.A."/>
            <person name="Pitluck S."/>
            <person name="Liolios K."/>
            <person name="Pagani I."/>
            <person name="Ivanova N."/>
            <person name="Mikhailova N."/>
            <person name="Pati A."/>
            <person name="Chen A."/>
            <person name="Palaniappan K."/>
            <person name="Land M."/>
            <person name="Hauser L."/>
            <person name="Pan C."/>
            <person name="Jeffries C.D."/>
            <person name="Detter J.C."/>
            <person name="Brambilla E.M."/>
            <person name="Rohde M."/>
            <person name="Djao O.D."/>
            <person name="Goker M."/>
            <person name="Sikorski J."/>
            <person name="Tindall B.J."/>
            <person name="Woyke T."/>
            <person name="Bristow J."/>
            <person name="Eisen J.A."/>
            <person name="Markowitz V."/>
            <person name="Hugenholtz P."/>
            <person name="Kyrpides N.C."/>
            <person name="Klenk H.P."/>
            <person name="Mavromatis K."/>
        </authorList>
    </citation>
    <scope>NUCLEOTIDE SEQUENCE [LARGE SCALE GENOMIC DNA]</scope>
    <source>
        <strain evidence="2">ATCC 29530 / DSM 19594 / LMG 11500 / NCIMB 11436 / LSU 4</strain>
    </source>
</reference>
<accession>A0A7U4E8W4</accession>
<evidence type="ECO:0000313" key="2">
    <source>
        <dbReference type="Proteomes" id="UP000000493"/>
    </source>
</evidence>
<dbReference type="Proteomes" id="UP000000493">
    <property type="component" value="Chromosome"/>
</dbReference>
<organism evidence="1 2">
    <name type="scientific">Runella slithyformis (strain ATCC 29530 / DSM 19594 / LMG 11500 / NCIMB 11436 / LSU 4)</name>
    <dbReference type="NCBI Taxonomy" id="761193"/>
    <lineage>
        <taxon>Bacteria</taxon>
        <taxon>Pseudomonadati</taxon>
        <taxon>Bacteroidota</taxon>
        <taxon>Cytophagia</taxon>
        <taxon>Cytophagales</taxon>
        <taxon>Spirosomataceae</taxon>
        <taxon>Runella</taxon>
    </lineage>
</organism>
<protein>
    <submittedName>
        <fullName evidence="1">Uncharacterized protein</fullName>
    </submittedName>
</protein>
<sequence length="206" mass="23474">MIFSNYSVSKVTNSHNLKINAAAQRSKKSEGVATLFFAPLRRCVIKFAPFFALILSLPAFRSHDFHTSITRMDYNAKDRAFEISIRVFTDDLEKALSKDNNGQKIVVVNNDKNDPLVEKYIRKHFALITAQKQKKAYSYVGKEQEADATWIYIEIPSQEAVSGLSLQNTIMHDLFDDQINLVNLNYQGQKKSYIFKKDEATLALGL</sequence>
<dbReference type="Pfam" id="PF20420">
    <property type="entry name" value="DUF6702"/>
    <property type="match status" value="1"/>
</dbReference>
<gene>
    <name evidence="1" type="ordered locus">Runsl_5428</name>
</gene>
<evidence type="ECO:0000313" key="1">
    <source>
        <dbReference type="EMBL" id="AEI51719.1"/>
    </source>
</evidence>
<dbReference type="KEGG" id="rsi:Runsl_5428"/>
<dbReference type="InterPro" id="IPR046525">
    <property type="entry name" value="DUF6702"/>
</dbReference>
<name>A0A7U4E8W4_RUNSL</name>
<reference evidence="2" key="1">
    <citation type="submission" date="2011-06" db="EMBL/GenBank/DDBJ databases">
        <title>The complete genome of chromosome of Runella slithyformis DSM 19594.</title>
        <authorList>
            <consortium name="US DOE Joint Genome Institute (JGI-PGF)"/>
            <person name="Lucas S."/>
            <person name="Han J."/>
            <person name="Lapidus A."/>
            <person name="Bruce D."/>
            <person name="Goodwin L."/>
            <person name="Pitluck S."/>
            <person name="Peters L."/>
            <person name="Kyrpides N."/>
            <person name="Mavromatis K."/>
            <person name="Ivanova N."/>
            <person name="Ovchinnikova G."/>
            <person name="Zhang X."/>
            <person name="Misra M."/>
            <person name="Detter J.C."/>
            <person name="Tapia R."/>
            <person name="Han C."/>
            <person name="Land M."/>
            <person name="Hauser L."/>
            <person name="Markowitz V."/>
            <person name="Cheng J.-F."/>
            <person name="Hugenholtz P."/>
            <person name="Woyke T."/>
            <person name="Wu D."/>
            <person name="Tindall B."/>
            <person name="Faehrich R."/>
            <person name="Brambilla E."/>
            <person name="Klenk H.-P."/>
            <person name="Eisen J.A."/>
        </authorList>
    </citation>
    <scope>NUCLEOTIDE SEQUENCE [LARGE SCALE GENOMIC DNA]</scope>
    <source>
        <strain evidence="2">ATCC 29530 / DSM 19594 / LMG 11500 / NCIMB 11436 / LSU 4</strain>
    </source>
</reference>
<keyword evidence="2" id="KW-1185">Reference proteome</keyword>